<keyword evidence="4" id="KW-1185">Reference proteome</keyword>
<proteinExistence type="predicted"/>
<dbReference type="EMBL" id="FOMX01000015">
    <property type="protein sequence ID" value="SFE54704.1"/>
    <property type="molecule type" value="Genomic_DNA"/>
</dbReference>
<dbReference type="Proteomes" id="UP000199400">
    <property type="component" value="Unassembled WGS sequence"/>
</dbReference>
<protein>
    <submittedName>
        <fullName evidence="3">Uncharacterized protein</fullName>
    </submittedName>
</protein>
<feature type="region of interest" description="Disordered" evidence="1">
    <location>
        <begin position="26"/>
        <end position="103"/>
    </location>
</feature>
<accession>A0A1I2BEV4</accession>
<evidence type="ECO:0000256" key="2">
    <source>
        <dbReference type="SAM" id="SignalP"/>
    </source>
</evidence>
<evidence type="ECO:0000313" key="3">
    <source>
        <dbReference type="EMBL" id="SFE54704.1"/>
    </source>
</evidence>
<dbReference type="RefSeq" id="WP_218163354.1">
    <property type="nucleotide sequence ID" value="NZ_FOMX01000015.1"/>
</dbReference>
<dbReference type="AlphaFoldDB" id="A0A1I2BEV4"/>
<keyword evidence="2" id="KW-0732">Signal</keyword>
<dbReference type="PROSITE" id="PS51257">
    <property type="entry name" value="PROKAR_LIPOPROTEIN"/>
    <property type="match status" value="1"/>
</dbReference>
<feature type="signal peptide" evidence="2">
    <location>
        <begin position="1"/>
        <end position="22"/>
    </location>
</feature>
<reference evidence="4" key="1">
    <citation type="submission" date="2016-10" db="EMBL/GenBank/DDBJ databases">
        <authorList>
            <person name="Varghese N."/>
            <person name="Submissions S."/>
        </authorList>
    </citation>
    <scope>NUCLEOTIDE SEQUENCE [LARGE SCALE GENOMIC DNA]</scope>
    <source>
        <strain evidence="4">ATCC 25963</strain>
    </source>
</reference>
<evidence type="ECO:0000256" key="1">
    <source>
        <dbReference type="SAM" id="MobiDB-lite"/>
    </source>
</evidence>
<name>A0A1I2BEV4_9BACT</name>
<sequence length="320" mass="32685">MRVLPNRLISCALVSVFLSACGDDGGKATGATNPNPTNTTGDETTTSGTQGDTSTGGPDQTTSTSSTTTPAEPTTGVTDGESTTTAGSFITPPDGGGGTKECDQWTQDCPEGQKCMPYSGDGDNAWESLKCTPVMENAGQVGDPCTVEGSGVSGIDNCDKGNMCWDVVDGVGVCVALCIGSPDAPDCAAPMTSCLISNDGVLTLCLPFCDPLLQDCPGDDLCIPNPQNPDAFLCVLDASGEEGQEFDACEYINACDKGFTCANPEISLECDPMAIGCCVAFCDTTEAGVCTGQNAECLAWYEEGQAPPGFENVGVCGVPQ</sequence>
<gene>
    <name evidence="3" type="ORF">SAMN02745121_04646</name>
</gene>
<organism evidence="3 4">
    <name type="scientific">Nannocystis exedens</name>
    <dbReference type="NCBI Taxonomy" id="54"/>
    <lineage>
        <taxon>Bacteria</taxon>
        <taxon>Pseudomonadati</taxon>
        <taxon>Myxococcota</taxon>
        <taxon>Polyangia</taxon>
        <taxon>Nannocystales</taxon>
        <taxon>Nannocystaceae</taxon>
        <taxon>Nannocystis</taxon>
    </lineage>
</organism>
<evidence type="ECO:0000313" key="4">
    <source>
        <dbReference type="Proteomes" id="UP000199400"/>
    </source>
</evidence>
<feature type="chain" id="PRO_5011532224" evidence="2">
    <location>
        <begin position="23"/>
        <end position="320"/>
    </location>
</feature>
<feature type="compositionally biased region" description="Low complexity" evidence="1">
    <location>
        <begin position="29"/>
        <end position="85"/>
    </location>
</feature>